<comment type="caution">
    <text evidence="7">The sequence shown here is derived from an EMBL/GenBank/DDBJ whole genome shotgun (WGS) entry which is preliminary data.</text>
</comment>
<evidence type="ECO:0000313" key="8">
    <source>
        <dbReference type="Proteomes" id="UP000235145"/>
    </source>
</evidence>
<reference evidence="7 8" key="1">
    <citation type="journal article" date="2017" name="Nat. Commun.">
        <title>Genome assembly with in vitro proximity ligation data and whole-genome triplication in lettuce.</title>
        <authorList>
            <person name="Reyes-Chin-Wo S."/>
            <person name="Wang Z."/>
            <person name="Yang X."/>
            <person name="Kozik A."/>
            <person name="Arikit S."/>
            <person name="Song C."/>
            <person name="Xia L."/>
            <person name="Froenicke L."/>
            <person name="Lavelle D.O."/>
            <person name="Truco M.J."/>
            <person name="Xia R."/>
            <person name="Zhu S."/>
            <person name="Xu C."/>
            <person name="Xu H."/>
            <person name="Xu X."/>
            <person name="Cox K."/>
            <person name="Korf I."/>
            <person name="Meyers B.C."/>
            <person name="Michelmore R.W."/>
        </authorList>
    </citation>
    <scope>NUCLEOTIDE SEQUENCE [LARGE SCALE GENOMIC DNA]</scope>
    <source>
        <strain evidence="8">cv. Salinas</strain>
        <tissue evidence="7">Seedlings</tissue>
    </source>
</reference>
<dbReference type="PROSITE" id="PS00375">
    <property type="entry name" value="UDPGT"/>
    <property type="match status" value="1"/>
</dbReference>
<dbReference type="FunFam" id="3.40.50.2000:FF:000071">
    <property type="entry name" value="Glycosyltransferase"/>
    <property type="match status" value="1"/>
</dbReference>
<keyword evidence="2 4" id="KW-0328">Glycosyltransferase</keyword>
<dbReference type="PANTHER" id="PTHR48047:SF232">
    <property type="entry name" value="GLYCOSYLTRANSFERASE"/>
    <property type="match status" value="1"/>
</dbReference>
<protein>
    <recommendedName>
        <fullName evidence="5">Glycosyltransferase</fullName>
        <ecNumber evidence="5">2.4.1.-</ecNumber>
    </recommendedName>
</protein>
<dbReference type="EMBL" id="NBSK02000001">
    <property type="protein sequence ID" value="KAJ0227993.1"/>
    <property type="molecule type" value="Genomic_DNA"/>
</dbReference>
<gene>
    <name evidence="7" type="ORF">LSAT_V11C100021170</name>
</gene>
<comment type="similarity">
    <text evidence="1 4">Belongs to the UDP-glycosyltransferase family.</text>
</comment>
<dbReference type="AlphaFoldDB" id="A0A9R1WTQ9"/>
<dbReference type="OrthoDB" id="5835829at2759"/>
<keyword evidence="8" id="KW-1185">Reference proteome</keyword>
<evidence type="ECO:0000256" key="1">
    <source>
        <dbReference type="ARBA" id="ARBA00009995"/>
    </source>
</evidence>
<dbReference type="EC" id="2.4.1.-" evidence="5"/>
<proteinExistence type="inferred from homology"/>
<dbReference type="Pfam" id="PF00201">
    <property type="entry name" value="UDPGT"/>
    <property type="match status" value="1"/>
</dbReference>
<organism evidence="7 8">
    <name type="scientific">Lactuca sativa</name>
    <name type="common">Garden lettuce</name>
    <dbReference type="NCBI Taxonomy" id="4236"/>
    <lineage>
        <taxon>Eukaryota</taxon>
        <taxon>Viridiplantae</taxon>
        <taxon>Streptophyta</taxon>
        <taxon>Embryophyta</taxon>
        <taxon>Tracheophyta</taxon>
        <taxon>Spermatophyta</taxon>
        <taxon>Magnoliopsida</taxon>
        <taxon>eudicotyledons</taxon>
        <taxon>Gunneridae</taxon>
        <taxon>Pentapetalae</taxon>
        <taxon>asterids</taxon>
        <taxon>campanulids</taxon>
        <taxon>Asterales</taxon>
        <taxon>Asteraceae</taxon>
        <taxon>Cichorioideae</taxon>
        <taxon>Cichorieae</taxon>
        <taxon>Lactucinae</taxon>
        <taxon>Lactuca</taxon>
    </lineage>
</organism>
<sequence length="496" mass="55680">MASPSSDLHFILFPLMAQGHMIPMVDIARMLAQRDVHVTIITTPLNANRYKSVTDRAIKSNLKIQVLELKLPLAEVGLPEGCESFDLIPSTALVVKFFDAIAMLEEPTESMLRRLTPAPSCIISDSGLPWTTGLAKRLNIPRLVFYGPGCYTYLCIHIVANTRILDEIKSDSEYFVLPGLPDRIEVTKPQASDWPKRDSKDRLEMFERIEEAGKAAYGIVVNSFDELEPKYVEEFAKAKDKKVWCIGPVSLCNRSFLDVAERGSKASINEHDCLKWLDLREPGSVVYVCLGSLSYACTEQVIELGLGLELSNKPFIWFIRETNEELKRWLLEEAYEERIKDRGLMVFGWAPQILILSHAAVGGFITHCGWNSTLEGISAGIPMVTWPHFADQFLNERFITDVLKIGVRIGAEVPVSFGERDNLKVMVKREDVKIAVEGLMNDDDEGMARRKRAKELGEMAKRAMEEGGSSHNNMTSMIQAITEEVAKNNKPVQGIM</sequence>
<dbReference type="Proteomes" id="UP000235145">
    <property type="component" value="Unassembled WGS sequence"/>
</dbReference>
<dbReference type="FunFam" id="3.40.50.2000:FF:000047">
    <property type="entry name" value="Glycosyltransferase"/>
    <property type="match status" value="1"/>
</dbReference>
<dbReference type="InterPro" id="IPR002213">
    <property type="entry name" value="UDP_glucos_trans"/>
</dbReference>
<evidence type="ECO:0000259" key="6">
    <source>
        <dbReference type="Pfam" id="PF26168"/>
    </source>
</evidence>
<dbReference type="PANTHER" id="PTHR48047">
    <property type="entry name" value="GLYCOSYLTRANSFERASE"/>
    <property type="match status" value="1"/>
</dbReference>
<dbReference type="SUPFAM" id="SSF53756">
    <property type="entry name" value="UDP-Glycosyltransferase/glycogen phosphorylase"/>
    <property type="match status" value="1"/>
</dbReference>
<evidence type="ECO:0000256" key="2">
    <source>
        <dbReference type="ARBA" id="ARBA00022676"/>
    </source>
</evidence>
<accession>A0A9R1WTQ9</accession>
<dbReference type="InterPro" id="IPR058980">
    <property type="entry name" value="Glyco_transf_N"/>
</dbReference>
<dbReference type="Pfam" id="PF26168">
    <property type="entry name" value="Glyco_transf_N"/>
    <property type="match status" value="1"/>
</dbReference>
<evidence type="ECO:0000256" key="4">
    <source>
        <dbReference type="RuleBase" id="RU003718"/>
    </source>
</evidence>
<dbReference type="CDD" id="cd03784">
    <property type="entry name" value="GT1_Gtf-like"/>
    <property type="match status" value="1"/>
</dbReference>
<evidence type="ECO:0000256" key="5">
    <source>
        <dbReference type="RuleBase" id="RU362057"/>
    </source>
</evidence>
<feature type="domain" description="Glycosyltransferase N-terminal" evidence="6">
    <location>
        <begin position="11"/>
        <end position="249"/>
    </location>
</feature>
<keyword evidence="3 4" id="KW-0808">Transferase</keyword>
<name>A0A9R1WTQ9_LACSA</name>
<dbReference type="InterPro" id="IPR035595">
    <property type="entry name" value="UDP_glycos_trans_CS"/>
</dbReference>
<dbReference type="GO" id="GO:0035251">
    <property type="term" value="F:UDP-glucosyltransferase activity"/>
    <property type="evidence" value="ECO:0000318"/>
    <property type="project" value="GO_Central"/>
</dbReference>
<dbReference type="Gene3D" id="3.40.50.2000">
    <property type="entry name" value="Glycogen Phosphorylase B"/>
    <property type="match status" value="2"/>
</dbReference>
<evidence type="ECO:0000256" key="3">
    <source>
        <dbReference type="ARBA" id="ARBA00022679"/>
    </source>
</evidence>
<evidence type="ECO:0000313" key="7">
    <source>
        <dbReference type="EMBL" id="KAJ0227993.1"/>
    </source>
</evidence>